<accession>A0A926XXU7</accession>
<dbReference type="RefSeq" id="WP_190885854.1">
    <property type="nucleotide sequence ID" value="NZ_JACWZY010000003.1"/>
</dbReference>
<keyword evidence="1" id="KW-0732">Signal</keyword>
<name>A0A926XXU7_9BACT</name>
<evidence type="ECO:0000256" key="1">
    <source>
        <dbReference type="SAM" id="SignalP"/>
    </source>
</evidence>
<feature type="signal peptide" evidence="1">
    <location>
        <begin position="1"/>
        <end position="25"/>
    </location>
</feature>
<evidence type="ECO:0000313" key="2">
    <source>
        <dbReference type="EMBL" id="MBD2699992.1"/>
    </source>
</evidence>
<gene>
    <name evidence="2" type="ORF">IC229_05055</name>
</gene>
<dbReference type="EMBL" id="JACWZY010000003">
    <property type="protein sequence ID" value="MBD2699992.1"/>
    <property type="molecule type" value="Genomic_DNA"/>
</dbReference>
<reference evidence="2" key="1">
    <citation type="submission" date="2020-09" db="EMBL/GenBank/DDBJ databases">
        <authorList>
            <person name="Kim M.K."/>
        </authorList>
    </citation>
    <scope>NUCLEOTIDE SEQUENCE</scope>
    <source>
        <strain evidence="2">BT702</strain>
    </source>
</reference>
<evidence type="ECO:0000313" key="3">
    <source>
        <dbReference type="Proteomes" id="UP000598820"/>
    </source>
</evidence>
<proteinExistence type="predicted"/>
<protein>
    <recommendedName>
        <fullName evidence="4">Ig-like domain-containing protein</fullName>
    </recommendedName>
</protein>
<comment type="caution">
    <text evidence="2">The sequence shown here is derived from an EMBL/GenBank/DDBJ whole genome shotgun (WGS) entry which is preliminary data.</text>
</comment>
<organism evidence="2 3">
    <name type="scientific">Spirosoma profusum</name>
    <dbReference type="NCBI Taxonomy" id="2771354"/>
    <lineage>
        <taxon>Bacteria</taxon>
        <taxon>Pseudomonadati</taxon>
        <taxon>Bacteroidota</taxon>
        <taxon>Cytophagia</taxon>
        <taxon>Cytophagales</taxon>
        <taxon>Cytophagaceae</taxon>
        <taxon>Spirosoma</taxon>
    </lineage>
</organism>
<sequence length="69" mass="7122">MKTRLTNSLLLVGWLWIAISPNSLAQCPATVNSMSSLTLCNGAVSGAISFSGSATNYSWTNSNPSIGTG</sequence>
<evidence type="ECO:0008006" key="4">
    <source>
        <dbReference type="Google" id="ProtNLM"/>
    </source>
</evidence>
<dbReference type="Proteomes" id="UP000598820">
    <property type="component" value="Unassembled WGS sequence"/>
</dbReference>
<feature type="chain" id="PRO_5037435597" description="Ig-like domain-containing protein" evidence="1">
    <location>
        <begin position="26"/>
        <end position="69"/>
    </location>
</feature>
<keyword evidence="3" id="KW-1185">Reference proteome</keyword>
<dbReference type="AlphaFoldDB" id="A0A926XXU7"/>